<comment type="caution">
    <text evidence="1">The sequence shown here is derived from an EMBL/GenBank/DDBJ whole genome shotgun (WGS) entry which is preliminary data.</text>
</comment>
<evidence type="ECO:0000313" key="1">
    <source>
        <dbReference type="EMBL" id="GAA0866010.1"/>
    </source>
</evidence>
<proteinExistence type="predicted"/>
<gene>
    <name evidence="1" type="ORF">GCM10008917_25790</name>
</gene>
<sequence>MILLSLVKNVNIINFNFGNDTSVTYKRDELVDTHKNEYGVNLEKITKDKSSLENFIKSNIN</sequence>
<accession>A0ABP3XMH1</accession>
<reference evidence="2" key="1">
    <citation type="journal article" date="2019" name="Int. J. Syst. Evol. Microbiol.">
        <title>The Global Catalogue of Microorganisms (GCM) 10K type strain sequencing project: providing services to taxonomists for standard genome sequencing and annotation.</title>
        <authorList>
            <consortium name="The Broad Institute Genomics Platform"/>
            <consortium name="The Broad Institute Genome Sequencing Center for Infectious Disease"/>
            <person name="Wu L."/>
            <person name="Ma J."/>
        </authorList>
    </citation>
    <scope>NUCLEOTIDE SEQUENCE [LARGE SCALE GENOMIC DNA]</scope>
    <source>
        <strain evidence="2">JCM 6486</strain>
    </source>
</reference>
<dbReference type="RefSeq" id="WP_346046685.1">
    <property type="nucleotide sequence ID" value="NZ_BAAACP010000021.1"/>
</dbReference>
<dbReference type="EMBL" id="BAAACP010000021">
    <property type="protein sequence ID" value="GAA0866010.1"/>
    <property type="molecule type" value="Genomic_DNA"/>
</dbReference>
<keyword evidence="2" id="KW-1185">Reference proteome</keyword>
<name>A0ABP3XMH1_9FIRM</name>
<evidence type="ECO:0000313" key="2">
    <source>
        <dbReference type="Proteomes" id="UP001400965"/>
    </source>
</evidence>
<protein>
    <submittedName>
        <fullName evidence="1">Uncharacterized protein</fullName>
    </submittedName>
</protein>
<organism evidence="1 2">
    <name type="scientific">Paraclostridium tenue</name>
    <dbReference type="NCBI Taxonomy" id="1737"/>
    <lineage>
        <taxon>Bacteria</taxon>
        <taxon>Bacillati</taxon>
        <taxon>Bacillota</taxon>
        <taxon>Clostridia</taxon>
        <taxon>Peptostreptococcales</taxon>
        <taxon>Peptostreptococcaceae</taxon>
        <taxon>Paraclostridium</taxon>
    </lineage>
</organism>
<dbReference type="Proteomes" id="UP001400965">
    <property type="component" value="Unassembled WGS sequence"/>
</dbReference>